<dbReference type="EMBL" id="CAXHTB010000004">
    <property type="protein sequence ID" value="CAL0305778.1"/>
    <property type="molecule type" value="Genomic_DNA"/>
</dbReference>
<evidence type="ECO:0000313" key="1">
    <source>
        <dbReference type="EMBL" id="CAL0305778.1"/>
    </source>
</evidence>
<dbReference type="AlphaFoldDB" id="A0AAV1W9G8"/>
<gene>
    <name evidence="1" type="ORF">LLUT_LOCUS6838</name>
</gene>
<evidence type="ECO:0000313" key="2">
    <source>
        <dbReference type="Proteomes" id="UP001497480"/>
    </source>
</evidence>
<keyword evidence="2" id="KW-1185">Reference proteome</keyword>
<sequence length="105" mass="11281">MEHAYIEGSGLKKPHVVGKSIPSNVDFGVPEPNNFHPIQTNFQNNMLMDYNALNMAHVIQPNGAMPVNPTSIASSDYFSFPAEVDTNASALDMPFKSNATSSAGP</sequence>
<organism evidence="1 2">
    <name type="scientific">Lupinus luteus</name>
    <name type="common">European yellow lupine</name>
    <dbReference type="NCBI Taxonomy" id="3873"/>
    <lineage>
        <taxon>Eukaryota</taxon>
        <taxon>Viridiplantae</taxon>
        <taxon>Streptophyta</taxon>
        <taxon>Embryophyta</taxon>
        <taxon>Tracheophyta</taxon>
        <taxon>Spermatophyta</taxon>
        <taxon>Magnoliopsida</taxon>
        <taxon>eudicotyledons</taxon>
        <taxon>Gunneridae</taxon>
        <taxon>Pentapetalae</taxon>
        <taxon>rosids</taxon>
        <taxon>fabids</taxon>
        <taxon>Fabales</taxon>
        <taxon>Fabaceae</taxon>
        <taxon>Papilionoideae</taxon>
        <taxon>50 kb inversion clade</taxon>
        <taxon>genistoids sensu lato</taxon>
        <taxon>core genistoids</taxon>
        <taxon>Genisteae</taxon>
        <taxon>Lupinus</taxon>
    </lineage>
</organism>
<reference evidence="1 2" key="1">
    <citation type="submission" date="2024-03" db="EMBL/GenBank/DDBJ databases">
        <authorList>
            <person name="Martinez-Hernandez J."/>
        </authorList>
    </citation>
    <scope>NUCLEOTIDE SEQUENCE [LARGE SCALE GENOMIC DNA]</scope>
</reference>
<proteinExistence type="predicted"/>
<dbReference type="Proteomes" id="UP001497480">
    <property type="component" value="Unassembled WGS sequence"/>
</dbReference>
<protein>
    <submittedName>
        <fullName evidence="1">Uncharacterized protein</fullName>
    </submittedName>
</protein>
<accession>A0AAV1W9G8</accession>
<name>A0AAV1W9G8_LUPLU</name>
<comment type="caution">
    <text evidence="1">The sequence shown here is derived from an EMBL/GenBank/DDBJ whole genome shotgun (WGS) entry which is preliminary data.</text>
</comment>